<organism evidence="9 10">
    <name type="scientific">Halapricum salinum</name>
    <dbReference type="NCBI Taxonomy" id="1457250"/>
    <lineage>
        <taxon>Archaea</taxon>
        <taxon>Methanobacteriati</taxon>
        <taxon>Methanobacteriota</taxon>
        <taxon>Stenosarchaea group</taxon>
        <taxon>Halobacteria</taxon>
        <taxon>Halobacteriales</taxon>
        <taxon>Haloarculaceae</taxon>
        <taxon>Halapricum</taxon>
    </lineage>
</organism>
<evidence type="ECO:0000256" key="4">
    <source>
        <dbReference type="ARBA" id="ARBA00022777"/>
    </source>
</evidence>
<proteinExistence type="predicted"/>
<dbReference type="InterPro" id="IPR003594">
    <property type="entry name" value="HATPase_dom"/>
</dbReference>
<evidence type="ECO:0000256" key="6">
    <source>
        <dbReference type="SAM" id="Phobius"/>
    </source>
</evidence>
<feature type="transmembrane region" description="Helical" evidence="6">
    <location>
        <begin position="31"/>
        <end position="55"/>
    </location>
</feature>
<gene>
    <name evidence="9" type="ORF">DV733_10875</name>
</gene>
<dbReference type="GO" id="GO:0016020">
    <property type="term" value="C:membrane"/>
    <property type="evidence" value="ECO:0007669"/>
    <property type="project" value="UniProtKB-SubCell"/>
</dbReference>
<dbReference type="Proteomes" id="UP000296706">
    <property type="component" value="Chromosome"/>
</dbReference>
<sequence length="543" mass="57294">MSVTLLAIDLATVGTVCLLAVVGLRERDRPGALVASGLWLVLAVVAAGAVTARLGLLPIRLALALALGGWLVAVPLWAGFVFAYTSRGPALTRRSALLAVGYVAVLGLGLLWSSTAGETAGGFVQVVIAALQTLLLGVGLFGVFLVVRAWRIDTGLSGGQALGLSLGGICLTLLLFTVSTLDTLAAETIPPTLSAVLATAAFGFATSTVGAALFEDAPATGPLARQSVLETMREAVVVTDREGRLVDANAAAERTFGIALGSDAGRAASAVVGHDLDDLTDETVTIATPGGTREFDVGRSVLTDRRGETIGRSYRFRDVTDRQTRRQRLEVLERVLRHNLRNDLDAIRGFAEALSDGVTDDPDTVTDRIDAIATDLVEIGETVARAEQVMARNSLECELVDLEVLAAEVLTGTDNEAVESTITVTGRKRPLRTDREILRTALREVVANAVEHSSPSPTVAIDIERRDEGARIAVRDDGPGIPARERRVLLDGEENPLRHGSGVGLWFVSWAVTRLGGDLAVRTPDEGGSEVILTIPDRSESGR</sequence>
<dbReference type="GO" id="GO:0004673">
    <property type="term" value="F:protein histidine kinase activity"/>
    <property type="evidence" value="ECO:0007669"/>
    <property type="project" value="UniProtKB-EC"/>
</dbReference>
<protein>
    <recommendedName>
        <fullName evidence="2">histidine kinase</fullName>
        <ecNumber evidence="2">2.7.13.3</ecNumber>
    </recommendedName>
</protein>
<feature type="transmembrane region" description="Helical" evidence="6">
    <location>
        <begin position="126"/>
        <end position="150"/>
    </location>
</feature>
<dbReference type="SUPFAM" id="SSF55874">
    <property type="entry name" value="ATPase domain of HSP90 chaperone/DNA topoisomerase II/histidine kinase"/>
    <property type="match status" value="1"/>
</dbReference>
<dbReference type="GeneID" id="39848371"/>
<dbReference type="PROSITE" id="PS50109">
    <property type="entry name" value="HIS_KIN"/>
    <property type="match status" value="1"/>
</dbReference>
<dbReference type="GO" id="GO:0007234">
    <property type="term" value="P:osmosensory signaling via phosphorelay pathway"/>
    <property type="evidence" value="ECO:0007669"/>
    <property type="project" value="TreeGrafter"/>
</dbReference>
<feature type="domain" description="Histidine kinase" evidence="7">
    <location>
        <begin position="335"/>
        <end position="539"/>
    </location>
</feature>
<feature type="transmembrane region" description="Helical" evidence="6">
    <location>
        <begin position="193"/>
        <end position="214"/>
    </location>
</feature>
<dbReference type="GO" id="GO:0030295">
    <property type="term" value="F:protein kinase activator activity"/>
    <property type="evidence" value="ECO:0007669"/>
    <property type="project" value="TreeGrafter"/>
</dbReference>
<evidence type="ECO:0000256" key="2">
    <source>
        <dbReference type="ARBA" id="ARBA00012438"/>
    </source>
</evidence>
<comment type="catalytic activity">
    <reaction evidence="1">
        <text>ATP + protein L-histidine = ADP + protein N-phospho-L-histidine.</text>
        <dbReference type="EC" id="2.7.13.3"/>
    </reaction>
</comment>
<evidence type="ECO:0000256" key="3">
    <source>
        <dbReference type="ARBA" id="ARBA00022679"/>
    </source>
</evidence>
<evidence type="ECO:0000313" key="10">
    <source>
        <dbReference type="Proteomes" id="UP000296706"/>
    </source>
</evidence>
<keyword evidence="5 6" id="KW-0472">Membrane</keyword>
<dbReference type="STRING" id="1457250.GCA_000755225_00719"/>
<dbReference type="PROSITE" id="PS50112">
    <property type="entry name" value="PAS"/>
    <property type="match status" value="1"/>
</dbReference>
<dbReference type="SUPFAM" id="SSF55785">
    <property type="entry name" value="PYP-like sensor domain (PAS domain)"/>
    <property type="match status" value="1"/>
</dbReference>
<reference evidence="9 10" key="1">
    <citation type="journal article" date="2019" name="Nat. Commun.">
        <title>A new type of DNA phosphorothioation-based antiviral system in archaea.</title>
        <authorList>
            <person name="Xiong L."/>
            <person name="Liu S."/>
            <person name="Chen S."/>
            <person name="Xiao Y."/>
            <person name="Zhu B."/>
            <person name="Gao Y."/>
            <person name="Zhang Y."/>
            <person name="Chen B."/>
            <person name="Luo J."/>
            <person name="Deng Z."/>
            <person name="Chen X."/>
            <person name="Wang L."/>
            <person name="Chen S."/>
        </authorList>
    </citation>
    <scope>NUCLEOTIDE SEQUENCE [LARGE SCALE GENOMIC DNA]</scope>
    <source>
        <strain evidence="9 10">CBA1105</strain>
    </source>
</reference>
<dbReference type="InterPro" id="IPR000014">
    <property type="entry name" value="PAS"/>
</dbReference>
<feature type="transmembrane region" description="Helical" evidence="6">
    <location>
        <begin position="61"/>
        <end position="84"/>
    </location>
</feature>
<evidence type="ECO:0000313" key="9">
    <source>
        <dbReference type="EMBL" id="QCC51706.1"/>
    </source>
</evidence>
<dbReference type="InterPro" id="IPR035965">
    <property type="entry name" value="PAS-like_dom_sf"/>
</dbReference>
<dbReference type="Gene3D" id="3.30.565.10">
    <property type="entry name" value="Histidine kinase-like ATPase, C-terminal domain"/>
    <property type="match status" value="1"/>
</dbReference>
<evidence type="ECO:0000259" key="8">
    <source>
        <dbReference type="PROSITE" id="PS50112"/>
    </source>
</evidence>
<dbReference type="GO" id="GO:0000156">
    <property type="term" value="F:phosphorelay response regulator activity"/>
    <property type="evidence" value="ECO:0007669"/>
    <property type="project" value="TreeGrafter"/>
</dbReference>
<dbReference type="Gene3D" id="3.30.450.20">
    <property type="entry name" value="PAS domain"/>
    <property type="match status" value="1"/>
</dbReference>
<dbReference type="Pfam" id="PF13188">
    <property type="entry name" value="PAS_8"/>
    <property type="match status" value="1"/>
</dbReference>
<feature type="transmembrane region" description="Helical" evidence="6">
    <location>
        <begin position="6"/>
        <end position="24"/>
    </location>
</feature>
<feature type="transmembrane region" description="Helical" evidence="6">
    <location>
        <begin position="96"/>
        <end position="114"/>
    </location>
</feature>
<dbReference type="Pfam" id="PF02518">
    <property type="entry name" value="HATPase_c"/>
    <property type="match status" value="1"/>
</dbReference>
<dbReference type="PANTHER" id="PTHR42878">
    <property type="entry name" value="TWO-COMPONENT HISTIDINE KINASE"/>
    <property type="match status" value="1"/>
</dbReference>
<dbReference type="EC" id="2.7.13.3" evidence="2"/>
<dbReference type="EMBL" id="CP031310">
    <property type="protein sequence ID" value="QCC51706.1"/>
    <property type="molecule type" value="Genomic_DNA"/>
</dbReference>
<dbReference type="KEGG" id="hsn:DV733_10875"/>
<keyword evidence="6" id="KW-0812">Transmembrane</keyword>
<accession>A0A4D6HEI5</accession>
<keyword evidence="6" id="KW-1133">Transmembrane helix</keyword>
<dbReference type="CDD" id="cd00075">
    <property type="entry name" value="HATPase"/>
    <property type="match status" value="1"/>
</dbReference>
<evidence type="ECO:0000259" key="7">
    <source>
        <dbReference type="PROSITE" id="PS50109"/>
    </source>
</evidence>
<keyword evidence="10" id="KW-1185">Reference proteome</keyword>
<dbReference type="OrthoDB" id="3369at2157"/>
<evidence type="ECO:0000256" key="1">
    <source>
        <dbReference type="ARBA" id="ARBA00000085"/>
    </source>
</evidence>
<dbReference type="AlphaFoldDB" id="A0A4D6HEI5"/>
<dbReference type="InterPro" id="IPR050351">
    <property type="entry name" value="BphY/WalK/GraS-like"/>
</dbReference>
<dbReference type="InterPro" id="IPR004358">
    <property type="entry name" value="Sig_transdc_His_kin-like_C"/>
</dbReference>
<dbReference type="InterPro" id="IPR036890">
    <property type="entry name" value="HATPase_C_sf"/>
</dbReference>
<dbReference type="CDD" id="cd00130">
    <property type="entry name" value="PAS"/>
    <property type="match status" value="1"/>
</dbReference>
<dbReference type="SMART" id="SM00387">
    <property type="entry name" value="HATPase_c"/>
    <property type="match status" value="1"/>
</dbReference>
<keyword evidence="3" id="KW-0808">Transferase</keyword>
<dbReference type="InterPro" id="IPR005467">
    <property type="entry name" value="His_kinase_dom"/>
</dbReference>
<dbReference type="PANTHER" id="PTHR42878:SF14">
    <property type="entry name" value="OSMOLARITY TWO-COMPONENT SYSTEM PROTEIN SSK1"/>
    <property type="match status" value="1"/>
</dbReference>
<dbReference type="RefSeq" id="WP_049994680.1">
    <property type="nucleotide sequence ID" value="NZ_CP031310.1"/>
</dbReference>
<name>A0A4D6HEI5_9EURY</name>
<dbReference type="PRINTS" id="PR00344">
    <property type="entry name" value="BCTRLSENSOR"/>
</dbReference>
<keyword evidence="4" id="KW-0418">Kinase</keyword>
<feature type="domain" description="PAS" evidence="8">
    <location>
        <begin position="228"/>
        <end position="258"/>
    </location>
</feature>
<feature type="transmembrane region" description="Helical" evidence="6">
    <location>
        <begin position="162"/>
        <end position="181"/>
    </location>
</feature>
<evidence type="ECO:0000256" key="5">
    <source>
        <dbReference type="ARBA" id="ARBA00023136"/>
    </source>
</evidence>